<feature type="domain" description="Serine aminopeptidase S33" evidence="1">
    <location>
        <begin position="43"/>
        <end position="251"/>
    </location>
</feature>
<keyword evidence="2" id="KW-0378">Hydrolase</keyword>
<dbReference type="InterPro" id="IPR022742">
    <property type="entry name" value="Hydrolase_4"/>
</dbReference>
<protein>
    <submittedName>
        <fullName evidence="2">Alpha/beta hydrolase</fullName>
    </submittedName>
</protein>
<dbReference type="Proteomes" id="UP001219862">
    <property type="component" value="Unassembled WGS sequence"/>
</dbReference>
<dbReference type="Gene3D" id="3.40.50.1820">
    <property type="entry name" value="alpha/beta hydrolase"/>
    <property type="match status" value="1"/>
</dbReference>
<evidence type="ECO:0000259" key="1">
    <source>
        <dbReference type="Pfam" id="PF12146"/>
    </source>
</evidence>
<sequence length="290" mass="32157">MLPGTLSELDGYLADSEARWGDVRPGCEKTIIWGPQGQVRAPWAVVYLHGFTATRQELAPVPERVAQGLGGHVFYTRLSGHGRPAHAMERMTLRQWKDDVREALAIGRLLGERVLVMGTSTGATLAAWAALRAPEALSVAAWVMVSPNFRPKDPLAELFNWRLGRWLVEWVHGRHMGGPARSEARAKFWTTRHPTVALVPMMTLVAQLRTLRFEQVHTPLLMMYSRRDTVIHVPALLRAFARFGSVPKRLIDVDYSESPGQHVLAGDIDAPLATPRVVSEILAFARGLGA</sequence>
<evidence type="ECO:0000313" key="2">
    <source>
        <dbReference type="EMBL" id="MDC8786609.1"/>
    </source>
</evidence>
<dbReference type="EMBL" id="JAQQXS010000014">
    <property type="protein sequence ID" value="MDC8786609.1"/>
    <property type="molecule type" value="Genomic_DNA"/>
</dbReference>
<dbReference type="GO" id="GO:0016787">
    <property type="term" value="F:hydrolase activity"/>
    <property type="evidence" value="ECO:0007669"/>
    <property type="project" value="UniProtKB-KW"/>
</dbReference>
<organism evidence="2 3">
    <name type="scientific">Roseateles koreensis</name>
    <dbReference type="NCBI Taxonomy" id="2987526"/>
    <lineage>
        <taxon>Bacteria</taxon>
        <taxon>Pseudomonadati</taxon>
        <taxon>Pseudomonadota</taxon>
        <taxon>Betaproteobacteria</taxon>
        <taxon>Burkholderiales</taxon>
        <taxon>Sphaerotilaceae</taxon>
        <taxon>Roseateles</taxon>
    </lineage>
</organism>
<gene>
    <name evidence="2" type="ORF">PRZ01_15575</name>
</gene>
<accession>A0ABT5KUJ6</accession>
<dbReference type="SUPFAM" id="SSF53474">
    <property type="entry name" value="alpha/beta-Hydrolases"/>
    <property type="match status" value="1"/>
</dbReference>
<comment type="caution">
    <text evidence="2">The sequence shown here is derived from an EMBL/GenBank/DDBJ whole genome shotgun (WGS) entry which is preliminary data.</text>
</comment>
<dbReference type="Pfam" id="PF12146">
    <property type="entry name" value="Hydrolase_4"/>
    <property type="match status" value="1"/>
</dbReference>
<dbReference type="InterPro" id="IPR029058">
    <property type="entry name" value="AB_hydrolase_fold"/>
</dbReference>
<name>A0ABT5KUJ6_9BURK</name>
<proteinExistence type="predicted"/>
<dbReference type="RefSeq" id="WP_273597762.1">
    <property type="nucleotide sequence ID" value="NZ_JAQQXS010000014.1"/>
</dbReference>
<evidence type="ECO:0000313" key="3">
    <source>
        <dbReference type="Proteomes" id="UP001219862"/>
    </source>
</evidence>
<keyword evidence="3" id="KW-1185">Reference proteome</keyword>
<reference evidence="2 3" key="1">
    <citation type="submission" date="2022-10" db="EMBL/GenBank/DDBJ databases">
        <title>paucibacter sp. hw8 Genome sequencing.</title>
        <authorList>
            <person name="Park S."/>
        </authorList>
    </citation>
    <scope>NUCLEOTIDE SEQUENCE [LARGE SCALE GENOMIC DNA]</scope>
    <source>
        <strain evidence="3">hw8</strain>
    </source>
</reference>